<protein>
    <submittedName>
        <fullName evidence="1">40465_t:CDS:1</fullName>
    </submittedName>
</protein>
<gene>
    <name evidence="1" type="ORF">GMARGA_LOCUS23271</name>
</gene>
<dbReference type="EMBL" id="CAJVQB010023411">
    <property type="protein sequence ID" value="CAG8801786.1"/>
    <property type="molecule type" value="Genomic_DNA"/>
</dbReference>
<reference evidence="1 2" key="1">
    <citation type="submission" date="2021-06" db="EMBL/GenBank/DDBJ databases">
        <authorList>
            <person name="Kallberg Y."/>
            <person name="Tangrot J."/>
            <person name="Rosling A."/>
        </authorList>
    </citation>
    <scope>NUCLEOTIDE SEQUENCE [LARGE SCALE GENOMIC DNA]</scope>
    <source>
        <strain evidence="1 2">120-4 pot B 10/14</strain>
    </source>
</reference>
<accession>A0ABN7VVP7</accession>
<comment type="caution">
    <text evidence="1">The sequence shown here is derived from an EMBL/GenBank/DDBJ whole genome shotgun (WGS) entry which is preliminary data.</text>
</comment>
<sequence>MLNASFYSKNRKEKEKELKTKIEVVYLDIDVLDNGTPFASTKMQKRMIAKNLDTYFTSEEILKCDNETNKLKRDRSGVKKDTVYDLKDANKFVNEILNETLVINREEKSKHLKDEFNKILKKENLECACE</sequence>
<evidence type="ECO:0000313" key="1">
    <source>
        <dbReference type="EMBL" id="CAG8801786.1"/>
    </source>
</evidence>
<organism evidence="1 2">
    <name type="scientific">Gigaspora margarita</name>
    <dbReference type="NCBI Taxonomy" id="4874"/>
    <lineage>
        <taxon>Eukaryota</taxon>
        <taxon>Fungi</taxon>
        <taxon>Fungi incertae sedis</taxon>
        <taxon>Mucoromycota</taxon>
        <taxon>Glomeromycotina</taxon>
        <taxon>Glomeromycetes</taxon>
        <taxon>Diversisporales</taxon>
        <taxon>Gigasporaceae</taxon>
        <taxon>Gigaspora</taxon>
    </lineage>
</organism>
<keyword evidence="2" id="KW-1185">Reference proteome</keyword>
<name>A0ABN7VVP7_GIGMA</name>
<proteinExistence type="predicted"/>
<dbReference type="Proteomes" id="UP000789901">
    <property type="component" value="Unassembled WGS sequence"/>
</dbReference>
<feature type="non-terminal residue" evidence="1">
    <location>
        <position position="130"/>
    </location>
</feature>
<evidence type="ECO:0000313" key="2">
    <source>
        <dbReference type="Proteomes" id="UP000789901"/>
    </source>
</evidence>